<dbReference type="SUPFAM" id="SSF46689">
    <property type="entry name" value="Homeodomain-like"/>
    <property type="match status" value="1"/>
</dbReference>
<evidence type="ECO:0000259" key="1">
    <source>
        <dbReference type="Pfam" id="PF13358"/>
    </source>
</evidence>
<evidence type="ECO:0000313" key="4">
    <source>
        <dbReference type="Proteomes" id="UP000634522"/>
    </source>
</evidence>
<name>A0ABX1NL55_9RHOO</name>
<proteinExistence type="predicted"/>
<evidence type="ECO:0000259" key="2">
    <source>
        <dbReference type="Pfam" id="PF13592"/>
    </source>
</evidence>
<dbReference type="InterPro" id="IPR036397">
    <property type="entry name" value="RNaseH_sf"/>
</dbReference>
<dbReference type="NCBIfam" id="NF033545">
    <property type="entry name" value="transpos_IS630"/>
    <property type="match status" value="1"/>
</dbReference>
<dbReference type="InterPro" id="IPR038717">
    <property type="entry name" value="Tc1-like_DDE_dom"/>
</dbReference>
<dbReference type="Pfam" id="PF13384">
    <property type="entry name" value="HTH_23"/>
    <property type="match status" value="1"/>
</dbReference>
<dbReference type="InterPro" id="IPR047655">
    <property type="entry name" value="Transpos_IS630-like"/>
</dbReference>
<reference evidence="3 4" key="1">
    <citation type="submission" date="2019-12" db="EMBL/GenBank/DDBJ databases">
        <title>Comparative genomics gives insights into the taxonomy of the Azoarcus-Aromatoleum group and reveals separate origins of nif in the plant-associated Azoarcus and non-plant-associated Aromatoleum sub-groups.</title>
        <authorList>
            <person name="Lafos M."/>
            <person name="Maluk M."/>
            <person name="Batista M."/>
            <person name="Junghare M."/>
            <person name="Carmona M."/>
            <person name="Faoro H."/>
            <person name="Cruz L.M."/>
            <person name="Battistoni F."/>
            <person name="De Souza E."/>
            <person name="Pedrosa F."/>
            <person name="Chen W.-M."/>
            <person name="Poole P.S."/>
            <person name="Dixon R.A."/>
            <person name="James E.K."/>
        </authorList>
    </citation>
    <scope>NUCLEOTIDE SEQUENCE [LARGE SCALE GENOMIC DNA]</scope>
    <source>
        <strain evidence="3 4">T</strain>
    </source>
</reference>
<dbReference type="Pfam" id="PF13358">
    <property type="entry name" value="DDE_3"/>
    <property type="match status" value="1"/>
</dbReference>
<dbReference type="PANTHER" id="PTHR46564">
    <property type="entry name" value="TRANSPOSASE"/>
    <property type="match status" value="1"/>
</dbReference>
<dbReference type="RefSeq" id="WP_050417857.1">
    <property type="nucleotide sequence ID" value="NZ_WTVS01000057.1"/>
</dbReference>
<protein>
    <submittedName>
        <fullName evidence="3">IS630 family transposase</fullName>
    </submittedName>
</protein>
<feature type="domain" description="Winged helix-turn helix" evidence="2">
    <location>
        <begin position="95"/>
        <end position="153"/>
    </location>
</feature>
<keyword evidence="4" id="KW-1185">Reference proteome</keyword>
<organism evidence="3 4">
    <name type="scientific">Aromatoleum toluolicum</name>
    <dbReference type="NCBI Taxonomy" id="90060"/>
    <lineage>
        <taxon>Bacteria</taxon>
        <taxon>Pseudomonadati</taxon>
        <taxon>Pseudomonadota</taxon>
        <taxon>Betaproteobacteria</taxon>
        <taxon>Rhodocyclales</taxon>
        <taxon>Rhodocyclaceae</taxon>
        <taxon>Aromatoleum</taxon>
    </lineage>
</organism>
<evidence type="ECO:0000313" key="3">
    <source>
        <dbReference type="EMBL" id="NMF99895.1"/>
    </source>
</evidence>
<feature type="domain" description="Tc1-like transposase DDE" evidence="1">
    <location>
        <begin position="169"/>
        <end position="303"/>
    </location>
</feature>
<dbReference type="InterPro" id="IPR009057">
    <property type="entry name" value="Homeodomain-like_sf"/>
</dbReference>
<dbReference type="Proteomes" id="UP000634522">
    <property type="component" value="Unassembled WGS sequence"/>
</dbReference>
<dbReference type="Pfam" id="PF13592">
    <property type="entry name" value="HTH_33"/>
    <property type="match status" value="1"/>
</dbReference>
<dbReference type="InterPro" id="IPR025959">
    <property type="entry name" value="Winged_HTH_dom"/>
</dbReference>
<sequence length="342" mass="38891">MEKRDGRSLSHATLEEMRIRAVQRVEAGESPEVVVKALGFSRPRIYEWLALYREGGLDALRAKPVPGAKPKLDGKALDWLYCTITLSNPQQFKFEFALWTRAMVRELIRTQFKVAMSEVSVGRLLRKLGLSPQRPPMRAYQRDPALVTDWIKNEFPRIRAEAKAVGAEIFFGDEAAVRSDYHTGTTWAPVGVTPVVKTTGARFKLNLISAISPKGQLRFMCTEGNVTADVFIEFLKRLMQGTTRPIFLVVDGHPVHRSAKVRKFVEGFDGKLRLFRLPAYSPDLNPDEHVWAHLKSHKLGRSIIKGPEQMKKLALRFMHSLQKTPDIVRAFFRHPSTRYAAE</sequence>
<dbReference type="Gene3D" id="3.30.420.10">
    <property type="entry name" value="Ribonuclease H-like superfamily/Ribonuclease H"/>
    <property type="match status" value="1"/>
</dbReference>
<dbReference type="EMBL" id="WTVS01000057">
    <property type="protein sequence ID" value="NMF99895.1"/>
    <property type="molecule type" value="Genomic_DNA"/>
</dbReference>
<comment type="caution">
    <text evidence="3">The sequence shown here is derived from an EMBL/GenBank/DDBJ whole genome shotgun (WGS) entry which is preliminary data.</text>
</comment>
<gene>
    <name evidence="3" type="ORF">GPA27_21195</name>
</gene>
<dbReference type="PANTHER" id="PTHR46564:SF1">
    <property type="entry name" value="TRANSPOSASE"/>
    <property type="match status" value="1"/>
</dbReference>
<accession>A0ABX1NL55</accession>